<sequence>MRAVLKYIVPVIDDGFAKMTVSYEMAQGVISSI</sequence>
<name>A0A1Y0B4R7_9LAMI</name>
<dbReference type="EMBL" id="KY774314">
    <property type="protein sequence ID" value="ART32393.1"/>
    <property type="molecule type" value="Genomic_DNA"/>
</dbReference>
<keyword evidence="1" id="KW-0496">Mitochondrion</keyword>
<organism evidence="1">
    <name type="scientific">Utricularia reniformis</name>
    <dbReference type="NCBI Taxonomy" id="192314"/>
    <lineage>
        <taxon>Eukaryota</taxon>
        <taxon>Viridiplantae</taxon>
        <taxon>Streptophyta</taxon>
        <taxon>Embryophyta</taxon>
        <taxon>Tracheophyta</taxon>
        <taxon>Spermatophyta</taxon>
        <taxon>Magnoliopsida</taxon>
        <taxon>eudicotyledons</taxon>
        <taxon>Gunneridae</taxon>
        <taxon>Pentapetalae</taxon>
        <taxon>asterids</taxon>
        <taxon>lamiids</taxon>
        <taxon>Lamiales</taxon>
        <taxon>Lentibulariaceae</taxon>
        <taxon>Utricularia</taxon>
    </lineage>
</organism>
<dbReference type="AlphaFoldDB" id="A0A1Y0B4R7"/>
<evidence type="ECO:0000313" key="1">
    <source>
        <dbReference type="EMBL" id="ART32393.1"/>
    </source>
</evidence>
<accession>A0A1Y0B4R7</accession>
<protein>
    <submittedName>
        <fullName evidence="1">Uncharacterized protein</fullName>
    </submittedName>
</protein>
<geneLocation type="mitochondrion" evidence="1"/>
<gene>
    <name evidence="1" type="ORF">AEK19_MT2248</name>
</gene>
<proteinExistence type="predicted"/>
<reference evidence="1" key="1">
    <citation type="submission" date="2017-03" db="EMBL/GenBank/DDBJ databases">
        <title>The mitochondrial genome of the carnivorous plant Utricularia reniformis (Lentibulariaceae): structure, comparative analysis and evolutionary landmarks.</title>
        <authorList>
            <person name="Silva S.R."/>
            <person name="Alvarenga D.O."/>
            <person name="Michael T.P."/>
            <person name="Miranda V.F.O."/>
            <person name="Varani A.M."/>
        </authorList>
    </citation>
    <scope>NUCLEOTIDE SEQUENCE</scope>
</reference>